<feature type="compositionally biased region" description="Basic residues" evidence="1">
    <location>
        <begin position="142"/>
        <end position="153"/>
    </location>
</feature>
<protein>
    <recommendedName>
        <fullName evidence="2">J domain-containing protein</fullName>
    </recommendedName>
</protein>
<comment type="caution">
    <text evidence="3">The sequence shown here is derived from an EMBL/GenBank/DDBJ whole genome shotgun (WGS) entry which is preliminary data.</text>
</comment>
<feature type="region of interest" description="Disordered" evidence="1">
    <location>
        <begin position="289"/>
        <end position="313"/>
    </location>
</feature>
<proteinExistence type="predicted"/>
<dbReference type="SMART" id="SM00271">
    <property type="entry name" value="DnaJ"/>
    <property type="match status" value="1"/>
</dbReference>
<keyword evidence="4" id="KW-1185">Reference proteome</keyword>
<dbReference type="AlphaFoldDB" id="A0AB34ISL2"/>
<dbReference type="InterPro" id="IPR036869">
    <property type="entry name" value="J_dom_sf"/>
</dbReference>
<dbReference type="EMBL" id="JBGBPQ010000020">
    <property type="protein sequence ID" value="KAL1504468.1"/>
    <property type="molecule type" value="Genomic_DNA"/>
</dbReference>
<dbReference type="Gene3D" id="1.10.287.110">
    <property type="entry name" value="DnaJ domain"/>
    <property type="match status" value="1"/>
</dbReference>
<accession>A0AB34ISL2</accession>
<evidence type="ECO:0000256" key="1">
    <source>
        <dbReference type="SAM" id="MobiDB-lite"/>
    </source>
</evidence>
<dbReference type="InterPro" id="IPR019734">
    <property type="entry name" value="TPR_rpt"/>
</dbReference>
<gene>
    <name evidence="3" type="ORF">AB1Y20_010873</name>
</gene>
<dbReference type="PROSITE" id="PS50076">
    <property type="entry name" value="DNAJ_2"/>
    <property type="match status" value="1"/>
</dbReference>
<dbReference type="InterPro" id="IPR011990">
    <property type="entry name" value="TPR-like_helical_dom_sf"/>
</dbReference>
<evidence type="ECO:0000313" key="4">
    <source>
        <dbReference type="Proteomes" id="UP001515480"/>
    </source>
</evidence>
<dbReference type="Pfam" id="PF00226">
    <property type="entry name" value="DnaJ"/>
    <property type="match status" value="1"/>
</dbReference>
<feature type="region of interest" description="Disordered" evidence="1">
    <location>
        <begin position="228"/>
        <end position="269"/>
    </location>
</feature>
<dbReference type="SUPFAM" id="SSF48452">
    <property type="entry name" value="TPR-like"/>
    <property type="match status" value="1"/>
</dbReference>
<dbReference type="PANTHER" id="PTHR44200:SF1">
    <property type="entry name" value="DNAJ HOMOLOG SUBFAMILY C MEMBER 7"/>
    <property type="match status" value="1"/>
</dbReference>
<feature type="compositionally biased region" description="Basic residues" evidence="1">
    <location>
        <begin position="289"/>
        <end position="302"/>
    </location>
</feature>
<dbReference type="SUPFAM" id="SSF46565">
    <property type="entry name" value="Chaperone J-domain"/>
    <property type="match status" value="1"/>
</dbReference>
<dbReference type="InterPro" id="IPR018253">
    <property type="entry name" value="DnaJ_domain_CS"/>
</dbReference>
<feature type="region of interest" description="Disordered" evidence="1">
    <location>
        <begin position="135"/>
        <end position="169"/>
    </location>
</feature>
<reference evidence="3 4" key="1">
    <citation type="journal article" date="2024" name="Science">
        <title>Giant polyketide synthase enzymes in the biosynthesis of giant marine polyether toxins.</title>
        <authorList>
            <person name="Fallon T.R."/>
            <person name="Shende V.V."/>
            <person name="Wierzbicki I.H."/>
            <person name="Pendleton A.L."/>
            <person name="Watervoot N.F."/>
            <person name="Auber R.P."/>
            <person name="Gonzalez D.J."/>
            <person name="Wisecaver J.H."/>
            <person name="Moore B.S."/>
        </authorList>
    </citation>
    <scope>NUCLEOTIDE SEQUENCE [LARGE SCALE GENOMIC DNA]</scope>
    <source>
        <strain evidence="3 4">12B1</strain>
    </source>
</reference>
<organism evidence="3 4">
    <name type="scientific">Prymnesium parvum</name>
    <name type="common">Toxic golden alga</name>
    <dbReference type="NCBI Taxonomy" id="97485"/>
    <lineage>
        <taxon>Eukaryota</taxon>
        <taxon>Haptista</taxon>
        <taxon>Haptophyta</taxon>
        <taxon>Prymnesiophyceae</taxon>
        <taxon>Prymnesiales</taxon>
        <taxon>Prymnesiaceae</taxon>
        <taxon>Prymnesium</taxon>
    </lineage>
</organism>
<dbReference type="InterPro" id="IPR052758">
    <property type="entry name" value="SRC_co-chaperone"/>
</dbReference>
<dbReference type="Proteomes" id="UP001515480">
    <property type="component" value="Unassembled WGS sequence"/>
</dbReference>
<dbReference type="PRINTS" id="PR00625">
    <property type="entry name" value="JDOMAIN"/>
</dbReference>
<sequence>MLRASHAAERRQDAARSHYERGQFVEAVAMYSEALACVVAGLRDDKHCRAALHSNIAACYRRNKQPEQAVAECDKALALLPRFCRALFRRAACLLEAGNPHEAILAFESLYRVNRDWPRLSEWLLRAHAAKRRIEDKDAPAHKKSGSYRRPARRERDNDAKAASALSEDEKLARESDHYIVLGVTIDATSKQLQQAYRMRSLKYHPDRKGGSTAAFQRIASAFQTLSDPEKRAAYDQGTDVKASSRGGGSGSDSEEEDEEHKKTLREEIERHYYPERYEFLPFGDPFIHKRKRDEKKRRQTGRRPWYDGSDSD</sequence>
<name>A0AB34ISL2_PRYPA</name>
<feature type="domain" description="J" evidence="2">
    <location>
        <begin position="177"/>
        <end position="239"/>
    </location>
</feature>
<dbReference type="SMART" id="SM00028">
    <property type="entry name" value="TPR"/>
    <property type="match status" value="3"/>
</dbReference>
<evidence type="ECO:0000259" key="2">
    <source>
        <dbReference type="PROSITE" id="PS50076"/>
    </source>
</evidence>
<evidence type="ECO:0000313" key="3">
    <source>
        <dbReference type="EMBL" id="KAL1504468.1"/>
    </source>
</evidence>
<dbReference type="InterPro" id="IPR001623">
    <property type="entry name" value="DnaJ_domain"/>
</dbReference>
<feature type="compositionally biased region" description="Basic and acidic residues" evidence="1">
    <location>
        <begin position="260"/>
        <end position="269"/>
    </location>
</feature>
<dbReference type="PROSITE" id="PS00636">
    <property type="entry name" value="DNAJ_1"/>
    <property type="match status" value="1"/>
</dbReference>
<dbReference type="CDD" id="cd06257">
    <property type="entry name" value="DnaJ"/>
    <property type="match status" value="1"/>
</dbReference>
<dbReference type="PANTHER" id="PTHR44200">
    <property type="entry name" value="DNAJ HOMOLOG SUBFAMILY C MEMBER 7"/>
    <property type="match status" value="1"/>
</dbReference>
<dbReference type="Gene3D" id="1.25.40.10">
    <property type="entry name" value="Tetratricopeptide repeat domain"/>
    <property type="match status" value="1"/>
</dbReference>